<dbReference type="Pfam" id="PF02970">
    <property type="entry name" value="TBCA"/>
    <property type="match status" value="1"/>
</dbReference>
<dbReference type="EMBL" id="JAVIJP010000060">
    <property type="protein sequence ID" value="KAL3622115.1"/>
    <property type="molecule type" value="Genomic_DNA"/>
</dbReference>
<dbReference type="AlphaFoldDB" id="A0ABD3BX56"/>
<reference evidence="5" key="1">
    <citation type="journal article" date="2024" name="IScience">
        <title>Strigolactones Initiate the Formation of Haustorium-like Structures in Castilleja.</title>
        <authorList>
            <person name="Buerger M."/>
            <person name="Peterson D."/>
            <person name="Chory J."/>
        </authorList>
    </citation>
    <scope>NUCLEOTIDE SEQUENCE [LARGE SCALE GENOMIC DNA]</scope>
</reference>
<comment type="subunit">
    <text evidence="3">Supercomplex made of cofactors A to E. Cofactors A and D function by capturing and stabilizing tubulin in a quasi-native conformation. Cofactor E binds to the cofactor D-tubulin complex; interaction with cofactor C then causes the release of tubulin polypeptides that are committed to the native state.</text>
</comment>
<proteinExistence type="inferred from homology"/>
<comment type="caution">
    <text evidence="4">The sequence shown here is derived from an EMBL/GenBank/DDBJ whole genome shotgun (WGS) entry which is preliminary data.</text>
</comment>
<evidence type="ECO:0000313" key="5">
    <source>
        <dbReference type="Proteomes" id="UP001632038"/>
    </source>
</evidence>
<dbReference type="GO" id="GO:0007023">
    <property type="term" value="P:post-chaperonin tubulin folding pathway"/>
    <property type="evidence" value="ECO:0007669"/>
    <property type="project" value="UniProtKB-UniRule"/>
</dbReference>
<accession>A0ABD3BX56</accession>
<keyword evidence="3" id="KW-0206">Cytoskeleton</keyword>
<dbReference type="FunFam" id="1.20.58.90:FF:000011">
    <property type="entry name" value="Tubulin-specific chaperone A"/>
    <property type="match status" value="1"/>
</dbReference>
<evidence type="ECO:0000256" key="3">
    <source>
        <dbReference type="RuleBase" id="RU364030"/>
    </source>
</evidence>
<dbReference type="PANTHER" id="PTHR21500:SF0">
    <property type="entry name" value="TUBULIN-SPECIFIC CHAPERONE A"/>
    <property type="match status" value="1"/>
</dbReference>
<keyword evidence="3" id="KW-0963">Cytoplasm</keyword>
<dbReference type="Gene3D" id="1.20.58.90">
    <property type="match status" value="1"/>
</dbReference>
<dbReference type="Proteomes" id="UP001632038">
    <property type="component" value="Unassembled WGS sequence"/>
</dbReference>
<keyword evidence="5" id="KW-1185">Reference proteome</keyword>
<dbReference type="GO" id="GO:0007021">
    <property type="term" value="P:tubulin complex assembly"/>
    <property type="evidence" value="ECO:0007669"/>
    <property type="project" value="UniProtKB-UniRule"/>
</dbReference>
<protein>
    <recommendedName>
        <fullName evidence="3">Tubulin-specific chaperone A</fullName>
    </recommendedName>
</protein>
<organism evidence="4 5">
    <name type="scientific">Castilleja foliolosa</name>
    <dbReference type="NCBI Taxonomy" id="1961234"/>
    <lineage>
        <taxon>Eukaryota</taxon>
        <taxon>Viridiplantae</taxon>
        <taxon>Streptophyta</taxon>
        <taxon>Embryophyta</taxon>
        <taxon>Tracheophyta</taxon>
        <taxon>Spermatophyta</taxon>
        <taxon>Magnoliopsida</taxon>
        <taxon>eudicotyledons</taxon>
        <taxon>Gunneridae</taxon>
        <taxon>Pentapetalae</taxon>
        <taxon>asterids</taxon>
        <taxon>lamiids</taxon>
        <taxon>Lamiales</taxon>
        <taxon>Orobanchaceae</taxon>
        <taxon>Pedicularideae</taxon>
        <taxon>Castillejinae</taxon>
        <taxon>Castilleja</taxon>
    </lineage>
</organism>
<dbReference type="InterPro" id="IPR004226">
    <property type="entry name" value="TBCA"/>
</dbReference>
<dbReference type="PANTHER" id="PTHR21500">
    <property type="entry name" value="TUBULIN-SPECIFIC CHAPERONE A"/>
    <property type="match status" value="1"/>
</dbReference>
<gene>
    <name evidence="4" type="ORF">CASFOL_033526</name>
</gene>
<evidence type="ECO:0000313" key="4">
    <source>
        <dbReference type="EMBL" id="KAL3622115.1"/>
    </source>
</evidence>
<dbReference type="SUPFAM" id="SSF46988">
    <property type="entry name" value="Tubulin chaperone cofactor A"/>
    <property type="match status" value="1"/>
</dbReference>
<name>A0ABD3BX56_9LAMI</name>
<comment type="similarity">
    <text evidence="1 3">Belongs to the TBCA family.</text>
</comment>
<keyword evidence="3" id="KW-0493">Microtubule</keyword>
<evidence type="ECO:0000256" key="1">
    <source>
        <dbReference type="ARBA" id="ARBA00006806"/>
    </source>
</evidence>
<evidence type="ECO:0000256" key="2">
    <source>
        <dbReference type="ARBA" id="ARBA00023186"/>
    </source>
</evidence>
<comment type="subcellular location">
    <subcellularLocation>
        <location evidence="3">Cytoplasm</location>
        <location evidence="3">Cytoskeleton</location>
    </subcellularLocation>
</comment>
<sequence length="114" mass="12822">MATLRDLKIKTSTCKRIVKELHSYEEEAEREAAKTAGMKANGADPYDLKQQENVLAESRMMIPDCSKRLEFALSDLKNTVVELEESTGHNEGSEITDARNTIAEVEQLFQTSED</sequence>
<dbReference type="InterPro" id="IPR036126">
    <property type="entry name" value="TBCA_sf"/>
</dbReference>
<dbReference type="GO" id="GO:0005874">
    <property type="term" value="C:microtubule"/>
    <property type="evidence" value="ECO:0007669"/>
    <property type="project" value="UniProtKB-KW"/>
</dbReference>
<keyword evidence="2 3" id="KW-0143">Chaperone</keyword>